<accession>A0A9I9EFV2</accession>
<dbReference type="InterPro" id="IPR028995">
    <property type="entry name" value="Glyco_hydro_57/38_cen_sf"/>
</dbReference>
<dbReference type="AlphaFoldDB" id="A0A9I9EFV2"/>
<sequence>CLGFTILFPKFPLFPKRLHDLLFRLLANPHSSQVVAEDWLRSSATENLLHSSANEDLLGSSAAQGKLCSSAIVQKFVHTISACNRYVDRDHAYWIGFFTKSPSVALQLEFLVGRKSGGPNTFSLGDALGIAQHHDAMIGTVIYGGLVVASGGEEFTIWLLFGFVVNTSDVIILEVYLHDDWDCIFDKLAKQIESNFTYKPFPVEKAIILVQEKEQVKLLYSNREWTIVGKFYVKFEIWTKDIHACPKMVPNYG</sequence>
<organism evidence="1">
    <name type="scientific">Cucumis melo</name>
    <name type="common">Muskmelon</name>
    <dbReference type="NCBI Taxonomy" id="3656"/>
    <lineage>
        <taxon>Eukaryota</taxon>
        <taxon>Viridiplantae</taxon>
        <taxon>Streptophyta</taxon>
        <taxon>Embryophyta</taxon>
        <taxon>Tracheophyta</taxon>
        <taxon>Spermatophyta</taxon>
        <taxon>Magnoliopsida</taxon>
        <taxon>eudicotyledons</taxon>
        <taxon>Gunneridae</taxon>
        <taxon>Pentapetalae</taxon>
        <taxon>rosids</taxon>
        <taxon>fabids</taxon>
        <taxon>Cucurbitales</taxon>
        <taxon>Cucurbitaceae</taxon>
        <taxon>Benincaseae</taxon>
        <taxon>Cucumis</taxon>
    </lineage>
</organism>
<proteinExistence type="predicted"/>
<name>A0A9I9EFV2_CUCME</name>
<dbReference type="Gramene" id="MELO3C033167.2.1">
    <property type="protein sequence ID" value="MELO3C033167.2.1"/>
    <property type="gene ID" value="MELO3C033167.2"/>
</dbReference>
<protein>
    <submittedName>
        <fullName evidence="1">Uncharacterized protein</fullName>
    </submittedName>
</protein>
<reference evidence="1" key="1">
    <citation type="submission" date="2023-03" db="UniProtKB">
        <authorList>
            <consortium name="EnsemblPlants"/>
        </authorList>
    </citation>
    <scope>IDENTIFICATION</scope>
</reference>
<dbReference type="SUPFAM" id="SSF88688">
    <property type="entry name" value="Families 57/38 glycoside transferase middle domain"/>
    <property type="match status" value="1"/>
</dbReference>
<dbReference type="EnsemblPlants" id="MELO3C033167.2.1">
    <property type="protein sequence ID" value="MELO3C033167.2.1"/>
    <property type="gene ID" value="MELO3C033167.2"/>
</dbReference>
<evidence type="ECO:0000313" key="1">
    <source>
        <dbReference type="EnsemblPlants" id="MELO3C033167.2.1"/>
    </source>
</evidence>